<feature type="domain" description="SLH" evidence="3">
    <location>
        <begin position="28"/>
        <end position="92"/>
    </location>
</feature>
<protein>
    <submittedName>
        <fullName evidence="4">S-layer homology domain-containing protein</fullName>
    </submittedName>
</protein>
<evidence type="ECO:0000313" key="5">
    <source>
        <dbReference type="Proteomes" id="UP000823868"/>
    </source>
</evidence>
<keyword evidence="2" id="KW-0732">Signal</keyword>
<dbReference type="Proteomes" id="UP000823868">
    <property type="component" value="Unassembled WGS sequence"/>
</dbReference>
<dbReference type="InterPro" id="IPR001119">
    <property type="entry name" value="SLH_dom"/>
</dbReference>
<keyword evidence="1" id="KW-0677">Repeat</keyword>
<sequence>MRNLKRALSMALAAIMVLGLMVVGASATSYEDFTDKDEIKNQEAVNTMVSLGVISGKEDGSYYAPADSLTRAEACTLIARMLGGGKDPVLGSNIKSNFTDTKGHWAETYIAYCANLGIIVGVGDGSFNPDGVLTGTAAAKMVLCALGYKPEFEGIGGANWELATNTLAT</sequence>
<evidence type="ECO:0000313" key="4">
    <source>
        <dbReference type="EMBL" id="HIY20362.1"/>
    </source>
</evidence>
<dbReference type="PANTHER" id="PTHR43308:SF5">
    <property type="entry name" value="S-LAYER PROTEIN _ PEPTIDOGLYCAN ENDO-BETA-N-ACETYLGLUCOSAMINIDASE"/>
    <property type="match status" value="1"/>
</dbReference>
<organism evidence="4 5">
    <name type="scientific">Candidatus Flavonifractor merdigallinarum</name>
    <dbReference type="NCBI Taxonomy" id="2838589"/>
    <lineage>
        <taxon>Bacteria</taxon>
        <taxon>Bacillati</taxon>
        <taxon>Bacillota</taxon>
        <taxon>Clostridia</taxon>
        <taxon>Eubacteriales</taxon>
        <taxon>Oscillospiraceae</taxon>
        <taxon>Flavonifractor</taxon>
    </lineage>
</organism>
<dbReference type="InterPro" id="IPR051465">
    <property type="entry name" value="Cell_Envelope_Struct_Comp"/>
</dbReference>
<dbReference type="EMBL" id="DXDX01000009">
    <property type="protein sequence ID" value="HIY20362.1"/>
    <property type="molecule type" value="Genomic_DNA"/>
</dbReference>
<feature type="non-terminal residue" evidence="4">
    <location>
        <position position="169"/>
    </location>
</feature>
<name>A0A9D1Y6Q3_9FIRM</name>
<comment type="caution">
    <text evidence="4">The sequence shown here is derived from an EMBL/GenBank/DDBJ whole genome shotgun (WGS) entry which is preliminary data.</text>
</comment>
<dbReference type="PROSITE" id="PS51272">
    <property type="entry name" value="SLH"/>
    <property type="match status" value="2"/>
</dbReference>
<feature type="signal peptide" evidence="2">
    <location>
        <begin position="1"/>
        <end position="27"/>
    </location>
</feature>
<evidence type="ECO:0000256" key="1">
    <source>
        <dbReference type="ARBA" id="ARBA00022737"/>
    </source>
</evidence>
<feature type="domain" description="SLH" evidence="3">
    <location>
        <begin position="93"/>
        <end position="156"/>
    </location>
</feature>
<dbReference type="PANTHER" id="PTHR43308">
    <property type="entry name" value="OUTER MEMBRANE PROTEIN ALPHA-RELATED"/>
    <property type="match status" value="1"/>
</dbReference>
<accession>A0A9D1Y6Q3</accession>
<dbReference type="Pfam" id="PF00395">
    <property type="entry name" value="SLH"/>
    <property type="match status" value="2"/>
</dbReference>
<reference evidence="4" key="2">
    <citation type="submission" date="2021-04" db="EMBL/GenBank/DDBJ databases">
        <authorList>
            <person name="Gilroy R."/>
        </authorList>
    </citation>
    <scope>NUCLEOTIDE SEQUENCE</scope>
    <source>
        <strain evidence="4">ChiBcec16_6824</strain>
    </source>
</reference>
<evidence type="ECO:0000259" key="3">
    <source>
        <dbReference type="PROSITE" id="PS51272"/>
    </source>
</evidence>
<dbReference type="AlphaFoldDB" id="A0A9D1Y6Q3"/>
<reference evidence="4" key="1">
    <citation type="journal article" date="2021" name="PeerJ">
        <title>Extensive microbial diversity within the chicken gut microbiome revealed by metagenomics and culture.</title>
        <authorList>
            <person name="Gilroy R."/>
            <person name="Ravi A."/>
            <person name="Getino M."/>
            <person name="Pursley I."/>
            <person name="Horton D.L."/>
            <person name="Alikhan N.F."/>
            <person name="Baker D."/>
            <person name="Gharbi K."/>
            <person name="Hall N."/>
            <person name="Watson M."/>
            <person name="Adriaenssens E.M."/>
            <person name="Foster-Nyarko E."/>
            <person name="Jarju S."/>
            <person name="Secka A."/>
            <person name="Antonio M."/>
            <person name="Oren A."/>
            <person name="Chaudhuri R.R."/>
            <person name="La Ragione R."/>
            <person name="Hildebrand F."/>
            <person name="Pallen M.J."/>
        </authorList>
    </citation>
    <scope>NUCLEOTIDE SEQUENCE</scope>
    <source>
        <strain evidence="4">ChiBcec16_6824</strain>
    </source>
</reference>
<feature type="chain" id="PRO_5039571190" evidence="2">
    <location>
        <begin position="28"/>
        <end position="169"/>
    </location>
</feature>
<gene>
    <name evidence="4" type="ORF">H9841_00480</name>
</gene>
<evidence type="ECO:0000256" key="2">
    <source>
        <dbReference type="SAM" id="SignalP"/>
    </source>
</evidence>
<proteinExistence type="predicted"/>